<evidence type="ECO:0000256" key="2">
    <source>
        <dbReference type="PIRSR" id="PIRSR000443-1"/>
    </source>
</evidence>
<dbReference type="PIRSF" id="PIRSF000443">
    <property type="entry name" value="Homoser_Ac_trans"/>
    <property type="match status" value="1"/>
</dbReference>
<protein>
    <submittedName>
        <fullName evidence="4">Homoserine acetyltransferase</fullName>
    </submittedName>
</protein>
<name>A0A3D8R0J8_9HELO</name>
<dbReference type="EMBL" id="PDLM01000010">
    <property type="protein sequence ID" value="RDW67572.1"/>
    <property type="molecule type" value="Genomic_DNA"/>
</dbReference>
<dbReference type="InterPro" id="IPR008220">
    <property type="entry name" value="HAT_MetX-like"/>
</dbReference>
<dbReference type="SUPFAM" id="SSF53474">
    <property type="entry name" value="alpha/beta-Hydrolases"/>
    <property type="match status" value="1"/>
</dbReference>
<accession>A0A3D8R0J8</accession>
<feature type="domain" description="AB hydrolase-1" evidence="3">
    <location>
        <begin position="65"/>
        <end position="161"/>
    </location>
</feature>
<comment type="similarity">
    <text evidence="1">Belongs to the AB hydrolase superfamily. MetX family.</text>
</comment>
<feature type="active site" description="Nucleophile" evidence="2">
    <location>
        <position position="133"/>
    </location>
</feature>
<feature type="active site" evidence="2">
    <location>
        <position position="314"/>
    </location>
</feature>
<organism evidence="4 5">
    <name type="scientific">Coleophoma cylindrospora</name>
    <dbReference type="NCBI Taxonomy" id="1849047"/>
    <lineage>
        <taxon>Eukaryota</taxon>
        <taxon>Fungi</taxon>
        <taxon>Dikarya</taxon>
        <taxon>Ascomycota</taxon>
        <taxon>Pezizomycotina</taxon>
        <taxon>Leotiomycetes</taxon>
        <taxon>Helotiales</taxon>
        <taxon>Dermateaceae</taxon>
        <taxon>Coleophoma</taxon>
    </lineage>
</organism>
<keyword evidence="5" id="KW-1185">Reference proteome</keyword>
<dbReference type="PANTHER" id="PTHR32268:SF15">
    <property type="entry name" value="HOMOSERINE ACETYLTRANSFERASE FAMILY PROTEIN (AFU_ORTHOLOGUE AFUA_1G15350)"/>
    <property type="match status" value="1"/>
</dbReference>
<dbReference type="STRING" id="1849047.A0A3D8R0J8"/>
<dbReference type="Pfam" id="PF00561">
    <property type="entry name" value="Abhydrolase_1"/>
    <property type="match status" value="1"/>
</dbReference>
<gene>
    <name evidence="4" type="ORF">BP6252_08968</name>
</gene>
<evidence type="ECO:0000313" key="4">
    <source>
        <dbReference type="EMBL" id="RDW67572.1"/>
    </source>
</evidence>
<dbReference type="AlphaFoldDB" id="A0A3D8R0J8"/>
<dbReference type="PANTHER" id="PTHR32268">
    <property type="entry name" value="HOMOSERINE O-ACETYLTRANSFERASE"/>
    <property type="match status" value="1"/>
</dbReference>
<evidence type="ECO:0000313" key="5">
    <source>
        <dbReference type="Proteomes" id="UP000256645"/>
    </source>
</evidence>
<dbReference type="InterPro" id="IPR029058">
    <property type="entry name" value="AB_hydrolase_fold"/>
</dbReference>
<dbReference type="Proteomes" id="UP000256645">
    <property type="component" value="Unassembled WGS sequence"/>
</dbReference>
<keyword evidence="4" id="KW-0808">Transferase</keyword>
<dbReference type="GO" id="GO:0016747">
    <property type="term" value="F:acyltransferase activity, transferring groups other than amino-acyl groups"/>
    <property type="evidence" value="ECO:0007669"/>
    <property type="project" value="InterPro"/>
</dbReference>
<dbReference type="Gene3D" id="3.40.50.1820">
    <property type="entry name" value="alpha/beta hydrolase"/>
    <property type="match status" value="1"/>
</dbReference>
<evidence type="ECO:0000259" key="3">
    <source>
        <dbReference type="Pfam" id="PF00561"/>
    </source>
</evidence>
<dbReference type="InterPro" id="IPR000073">
    <property type="entry name" value="AB_hydrolase_1"/>
</dbReference>
<feature type="active site" evidence="2">
    <location>
        <position position="285"/>
    </location>
</feature>
<sequence length="342" mass="38130">MAETKFFERTIRLSPQSQPAGIEFPAKLAFRTFGDVSNPAILLPTCFGGQLEDTLTFLYSNEHGYEPVLPLSKYFIIIVGLLGGGESSSPSNTPAPYHGRNFPRTTYEDNVRFQHALCLSLGVKKLFACIGFSMGGQQAYHMSALFPDFIQKMVCLAGSAKTSWHNWCVLDGLKHTLMNSPDFHDGLYTEQAIKGLQVFDRVYTSWALSQAWFRQNCWEQLGFKTLEKYLDESCSGSGDANDVLLMLWTWQHGDITLSYPEDSGDLAKTLGRIKARCLIMPSSTDQFFSSVDSEEEVKNLKHAEFRCIESVNGHLAAGGYGTKEDTSYQITEIGQFLSSHAS</sequence>
<proteinExistence type="inferred from homology"/>
<evidence type="ECO:0000256" key="1">
    <source>
        <dbReference type="ARBA" id="ARBA00006886"/>
    </source>
</evidence>
<reference evidence="4 5" key="1">
    <citation type="journal article" date="2018" name="IMA Fungus">
        <title>IMA Genome-F 9: Draft genome sequence of Annulohypoxylon stygium, Aspergillus mulundensis, Berkeleyomyces basicola (syn. Thielaviopsis basicola), Ceratocystis smalleyi, two Cercospora beticola strains, Coleophoma cylindrospora, Fusarium fracticaudum, Phialophora cf. hyalina, and Morchella septimelata.</title>
        <authorList>
            <person name="Wingfield B.D."/>
            <person name="Bills G.F."/>
            <person name="Dong Y."/>
            <person name="Huang W."/>
            <person name="Nel W.J."/>
            <person name="Swalarsk-Parry B.S."/>
            <person name="Vaghefi N."/>
            <person name="Wilken P.M."/>
            <person name="An Z."/>
            <person name="de Beer Z.W."/>
            <person name="De Vos L."/>
            <person name="Chen L."/>
            <person name="Duong T.A."/>
            <person name="Gao Y."/>
            <person name="Hammerbacher A."/>
            <person name="Kikkert J.R."/>
            <person name="Li Y."/>
            <person name="Li H."/>
            <person name="Li K."/>
            <person name="Li Q."/>
            <person name="Liu X."/>
            <person name="Ma X."/>
            <person name="Naidoo K."/>
            <person name="Pethybridge S.J."/>
            <person name="Sun J."/>
            <person name="Steenkamp E.T."/>
            <person name="van der Nest M.A."/>
            <person name="van Wyk S."/>
            <person name="Wingfield M.J."/>
            <person name="Xiong C."/>
            <person name="Yue Q."/>
            <person name="Zhang X."/>
        </authorList>
    </citation>
    <scope>NUCLEOTIDE SEQUENCE [LARGE SCALE GENOMIC DNA]</scope>
    <source>
        <strain evidence="4 5">BP6252</strain>
    </source>
</reference>
<comment type="caution">
    <text evidence="4">The sequence shown here is derived from an EMBL/GenBank/DDBJ whole genome shotgun (WGS) entry which is preliminary data.</text>
</comment>
<dbReference type="OrthoDB" id="9972683at2759"/>